<dbReference type="STRING" id="375574.GCA_001418035_00039"/>
<dbReference type="InterPro" id="IPR005163">
    <property type="entry name" value="Tri_helical_YiiM-like"/>
</dbReference>
<evidence type="ECO:0000259" key="1">
    <source>
        <dbReference type="PROSITE" id="PS51340"/>
    </source>
</evidence>
<protein>
    <submittedName>
        <fullName evidence="2">Uncharacterized conserved protein YiiM, contains MOSC domain</fullName>
    </submittedName>
</protein>
<keyword evidence="3" id="KW-1185">Reference proteome</keyword>
<evidence type="ECO:0000313" key="2">
    <source>
        <dbReference type="EMBL" id="CUA81397.1"/>
    </source>
</evidence>
<dbReference type="PANTHER" id="PTHR30212:SF2">
    <property type="entry name" value="PROTEIN YIIM"/>
    <property type="match status" value="1"/>
</dbReference>
<dbReference type="Pfam" id="PF03475">
    <property type="entry name" value="YiiM_3-alpha"/>
    <property type="match status" value="1"/>
</dbReference>
<dbReference type="Pfam" id="PF03473">
    <property type="entry name" value="MOSC"/>
    <property type="match status" value="1"/>
</dbReference>
<proteinExistence type="predicted"/>
<dbReference type="InterPro" id="IPR005302">
    <property type="entry name" value="MoCF_Sase_C"/>
</dbReference>
<dbReference type="PROSITE" id="PS51340">
    <property type="entry name" value="MOSC"/>
    <property type="match status" value="1"/>
</dbReference>
<evidence type="ECO:0000313" key="3">
    <source>
        <dbReference type="Proteomes" id="UP000243535"/>
    </source>
</evidence>
<dbReference type="SUPFAM" id="SSF50800">
    <property type="entry name" value="PK beta-barrel domain-like"/>
    <property type="match status" value="1"/>
</dbReference>
<dbReference type="GO" id="GO:0030170">
    <property type="term" value="F:pyridoxal phosphate binding"/>
    <property type="evidence" value="ECO:0007669"/>
    <property type="project" value="InterPro"/>
</dbReference>
<dbReference type="AlphaFoldDB" id="A0A0K6GRZ5"/>
<dbReference type="RefSeq" id="WP_245622662.1">
    <property type="nucleotide sequence ID" value="NZ_CYHA01000001.1"/>
</dbReference>
<dbReference type="Gene3D" id="2.40.33.20">
    <property type="entry name" value="PK beta-barrel domain-like"/>
    <property type="match status" value="1"/>
</dbReference>
<dbReference type="PANTHER" id="PTHR30212">
    <property type="entry name" value="PROTEIN YIIM"/>
    <property type="match status" value="1"/>
</dbReference>
<name>A0A0K6GRZ5_9NEIS</name>
<dbReference type="GO" id="GO:0003824">
    <property type="term" value="F:catalytic activity"/>
    <property type="evidence" value="ECO:0007669"/>
    <property type="project" value="InterPro"/>
</dbReference>
<gene>
    <name evidence="2" type="ORF">Ga0061063_0239</name>
</gene>
<dbReference type="Proteomes" id="UP000243535">
    <property type="component" value="Unassembled WGS sequence"/>
</dbReference>
<dbReference type="EMBL" id="CYHA01000001">
    <property type="protein sequence ID" value="CUA81397.1"/>
    <property type="molecule type" value="Genomic_DNA"/>
</dbReference>
<dbReference type="InterPro" id="IPR052353">
    <property type="entry name" value="Benzoxazolinone_Detox_Enz"/>
</dbReference>
<reference evidence="3" key="1">
    <citation type="submission" date="2015-08" db="EMBL/GenBank/DDBJ databases">
        <authorList>
            <person name="Varghese N."/>
        </authorList>
    </citation>
    <scope>NUCLEOTIDE SEQUENCE [LARGE SCALE GENOMIC DNA]</scope>
    <source>
        <strain evidence="3">DSM 17901</strain>
    </source>
</reference>
<organism evidence="2 3">
    <name type="scientific">Gulbenkiania indica</name>
    <dbReference type="NCBI Taxonomy" id="375574"/>
    <lineage>
        <taxon>Bacteria</taxon>
        <taxon>Pseudomonadati</taxon>
        <taxon>Pseudomonadota</taxon>
        <taxon>Betaproteobacteria</taxon>
        <taxon>Neisseriales</taxon>
        <taxon>Chromobacteriaceae</taxon>
        <taxon>Gulbenkiania</taxon>
    </lineage>
</organism>
<sequence>MPHRIRRLAGIGGAVMDSLFGQLDTLLVGQPQPFGPNGEVSAIAKHAMAGTLLLEHRGLSGDAQGDRRYHGGPDKAVHHYPAEHYAHWRQTCPQADGAVFRPGGFGENFSTCGLNETAVHFGDIVRVGTALLQVSQARQPCWKLNIRFGQPDMARRVQDSGRTGWYYRVLEPGHLRAGDRLTLVERPFPDWPLARLLVLLYRTPLERAGLDALARLPGLPDTWLELVQRRLETGRVEDWTRRLETPGQQ</sequence>
<dbReference type="InterPro" id="IPR011037">
    <property type="entry name" value="Pyrv_Knase-like_insert_dom_sf"/>
</dbReference>
<dbReference type="GO" id="GO:0030151">
    <property type="term" value="F:molybdenum ion binding"/>
    <property type="evidence" value="ECO:0007669"/>
    <property type="project" value="InterPro"/>
</dbReference>
<feature type="domain" description="MOSC" evidence="1">
    <location>
        <begin position="46"/>
        <end position="184"/>
    </location>
</feature>
<accession>A0A0K6GRZ5</accession>